<dbReference type="GO" id="GO:0016903">
    <property type="term" value="F:oxidoreductase activity, acting on the aldehyde or oxo group of donors"/>
    <property type="evidence" value="ECO:0007669"/>
    <property type="project" value="InterPro"/>
</dbReference>
<evidence type="ECO:0000256" key="1">
    <source>
        <dbReference type="ARBA" id="ARBA00023002"/>
    </source>
</evidence>
<dbReference type="EMBL" id="PREU01000004">
    <property type="protein sequence ID" value="PPA76153.1"/>
    <property type="molecule type" value="Genomic_DNA"/>
</dbReference>
<evidence type="ECO:0000259" key="3">
    <source>
        <dbReference type="Pfam" id="PF01558"/>
    </source>
</evidence>
<keyword evidence="2" id="KW-0472">Membrane</keyword>
<dbReference type="NCBIfam" id="NF006179">
    <property type="entry name" value="PRK08312.1"/>
    <property type="match status" value="1"/>
</dbReference>
<dbReference type="InterPro" id="IPR046667">
    <property type="entry name" value="DUF6537"/>
</dbReference>
<comment type="caution">
    <text evidence="5">The sequence shown here is derived from an EMBL/GenBank/DDBJ whole genome shotgun (WGS) entry which is preliminary data.</text>
</comment>
<sequence>MNPPAMQQGNPIKIAILAMGGQGGGVLADWIVDMAEHAGWWAQTTSVPGVAQRTGATIYYLELLPEADVARAGRPPALALMPTPGDVDLVVAAELMEGGRAIQRGLVTPERTVLLSSSHRSYAVSEKSAPGNGIADPNKVLEAGRAAAKRFLCFDLQDLADRAGSVISASLFGAVAGSGALPFTRDDYEATVRRAGLGVDASLRAFALGFDAAHQAPAQPAAIDLTRPVADVPERAASPRTQALLDTIKRDFPACAQPMLTAGVRRQLEFQDAAYAADYLRHMKALRDLDAQHGGDAQGWALTCAAARYVATAMAYDDVIRVADLKTRGTRFERVRNEVGARPDQLVMTTDYMHPRLEEICGTMPTRMGRWLEGSKAFGGFVERRLGKGRLMQSGTLGGFLMLYSLAGMRRFRRRTLRHQIESEGLRQWLDLIARLVPQDYALAVETVNCRRLVKGYSDTHVRGGGKYRQLIAAAAQLVGRPDAAETLRTLRETALANESCAPMERQMAEKLAEKLAA</sequence>
<dbReference type="InterPro" id="IPR002869">
    <property type="entry name" value="Pyrv_flavodox_OxRed_cen"/>
</dbReference>
<dbReference type="Gene3D" id="3.40.920.10">
    <property type="entry name" value="Pyruvate-ferredoxin oxidoreductase, PFOR, domain III"/>
    <property type="match status" value="1"/>
</dbReference>
<dbReference type="RefSeq" id="WP_104143523.1">
    <property type="nucleotide sequence ID" value="NZ_PREU01000004.1"/>
</dbReference>
<evidence type="ECO:0000313" key="5">
    <source>
        <dbReference type="EMBL" id="PPA76153.1"/>
    </source>
</evidence>
<keyword evidence="2" id="KW-1133">Transmembrane helix</keyword>
<protein>
    <submittedName>
        <fullName evidence="5">Uncharacterized protein</fullName>
    </submittedName>
</protein>
<evidence type="ECO:0000259" key="4">
    <source>
        <dbReference type="Pfam" id="PF20169"/>
    </source>
</evidence>
<dbReference type="Proteomes" id="UP000239990">
    <property type="component" value="Unassembled WGS sequence"/>
</dbReference>
<name>A0A2S5GTI1_9BURK</name>
<feature type="domain" description="DUF6537" evidence="4">
    <location>
        <begin position="258"/>
        <end position="472"/>
    </location>
</feature>
<dbReference type="Pfam" id="PF01558">
    <property type="entry name" value="POR"/>
    <property type="match status" value="1"/>
</dbReference>
<keyword evidence="1" id="KW-0560">Oxidoreductase</keyword>
<proteinExistence type="predicted"/>
<feature type="transmembrane region" description="Helical" evidence="2">
    <location>
        <begin position="391"/>
        <end position="409"/>
    </location>
</feature>
<dbReference type="InterPro" id="IPR052198">
    <property type="entry name" value="IorB_Oxidoreductase"/>
</dbReference>
<gene>
    <name evidence="5" type="ORF">C4E15_10780</name>
</gene>
<organism evidence="5 6">
    <name type="scientific">Achromobacter spanius</name>
    <dbReference type="NCBI Taxonomy" id="217203"/>
    <lineage>
        <taxon>Bacteria</taxon>
        <taxon>Pseudomonadati</taxon>
        <taxon>Pseudomonadota</taxon>
        <taxon>Betaproteobacteria</taxon>
        <taxon>Burkholderiales</taxon>
        <taxon>Alcaligenaceae</taxon>
        <taxon>Achromobacter</taxon>
    </lineage>
</organism>
<accession>A0A2S5GTI1</accession>
<dbReference type="InterPro" id="IPR019752">
    <property type="entry name" value="Pyrv/ketoisovalerate_OxRed_cat"/>
</dbReference>
<dbReference type="Pfam" id="PF20169">
    <property type="entry name" value="DUF6537"/>
    <property type="match status" value="1"/>
</dbReference>
<evidence type="ECO:0000313" key="6">
    <source>
        <dbReference type="Proteomes" id="UP000239990"/>
    </source>
</evidence>
<dbReference type="AlphaFoldDB" id="A0A2S5GTI1"/>
<dbReference type="PANTHER" id="PTHR43854:SF1">
    <property type="entry name" value="INDOLEPYRUVATE OXIDOREDUCTASE SUBUNIT IORB"/>
    <property type="match status" value="1"/>
</dbReference>
<dbReference type="OrthoDB" id="6135558at2"/>
<keyword evidence="2" id="KW-0812">Transmembrane</keyword>
<evidence type="ECO:0000256" key="2">
    <source>
        <dbReference type="SAM" id="Phobius"/>
    </source>
</evidence>
<reference evidence="5 6" key="1">
    <citation type="submission" date="2018-02" db="EMBL/GenBank/DDBJ databases">
        <title>Draft Genome of Achromobacter spanius stain 6.</title>
        <authorList>
            <person name="Gunasekera T.S."/>
            <person name="Radwan O."/>
            <person name="Ruiz O.N."/>
        </authorList>
    </citation>
    <scope>NUCLEOTIDE SEQUENCE [LARGE SCALE GENOMIC DNA]</scope>
    <source>
        <strain evidence="5 6">6</strain>
    </source>
</reference>
<dbReference type="SUPFAM" id="SSF53323">
    <property type="entry name" value="Pyruvate-ferredoxin oxidoreductase, PFOR, domain III"/>
    <property type="match status" value="1"/>
</dbReference>
<dbReference type="PANTHER" id="PTHR43854">
    <property type="entry name" value="INDOLEPYRUVATE OXIDOREDUCTASE SUBUNIT IORB"/>
    <property type="match status" value="1"/>
</dbReference>
<feature type="domain" description="Pyruvate/ketoisovalerate oxidoreductase catalytic" evidence="3">
    <location>
        <begin position="20"/>
        <end position="211"/>
    </location>
</feature>